<gene>
    <name evidence="2" type="ORF">M9458_029015</name>
</gene>
<feature type="non-terminal residue" evidence="2">
    <location>
        <position position="75"/>
    </location>
</feature>
<sequence>SAAFTQTAGQEVGRRGSGDGAQEPLPNPNQPLSQELPGYIAPLPSELAVSVGRAAARAMNVHPPLTEEQLNAPAE</sequence>
<proteinExistence type="predicted"/>
<organism evidence="2 3">
    <name type="scientific">Cirrhinus mrigala</name>
    <name type="common">Mrigala</name>
    <dbReference type="NCBI Taxonomy" id="683832"/>
    <lineage>
        <taxon>Eukaryota</taxon>
        <taxon>Metazoa</taxon>
        <taxon>Chordata</taxon>
        <taxon>Craniata</taxon>
        <taxon>Vertebrata</taxon>
        <taxon>Euteleostomi</taxon>
        <taxon>Actinopterygii</taxon>
        <taxon>Neopterygii</taxon>
        <taxon>Teleostei</taxon>
        <taxon>Ostariophysi</taxon>
        <taxon>Cypriniformes</taxon>
        <taxon>Cyprinidae</taxon>
        <taxon>Labeoninae</taxon>
        <taxon>Labeonini</taxon>
        <taxon>Cirrhinus</taxon>
    </lineage>
</organism>
<evidence type="ECO:0000313" key="3">
    <source>
        <dbReference type="Proteomes" id="UP001529510"/>
    </source>
</evidence>
<dbReference type="Proteomes" id="UP001529510">
    <property type="component" value="Unassembled WGS sequence"/>
</dbReference>
<accession>A0ABD0PRM7</accession>
<feature type="region of interest" description="Disordered" evidence="1">
    <location>
        <begin position="1"/>
        <end position="38"/>
    </location>
</feature>
<feature type="non-terminal residue" evidence="2">
    <location>
        <position position="1"/>
    </location>
</feature>
<evidence type="ECO:0000256" key="1">
    <source>
        <dbReference type="SAM" id="MobiDB-lite"/>
    </source>
</evidence>
<comment type="caution">
    <text evidence="2">The sequence shown here is derived from an EMBL/GenBank/DDBJ whole genome shotgun (WGS) entry which is preliminary data.</text>
</comment>
<dbReference type="EMBL" id="JAMKFB020000014">
    <property type="protein sequence ID" value="KAL0176685.1"/>
    <property type="molecule type" value="Genomic_DNA"/>
</dbReference>
<evidence type="ECO:0000313" key="2">
    <source>
        <dbReference type="EMBL" id="KAL0176685.1"/>
    </source>
</evidence>
<name>A0ABD0PRM7_CIRMR</name>
<protein>
    <submittedName>
        <fullName evidence="2">Uncharacterized protein</fullName>
    </submittedName>
</protein>
<reference evidence="2 3" key="1">
    <citation type="submission" date="2024-05" db="EMBL/GenBank/DDBJ databases">
        <title>Genome sequencing and assembly of Indian major carp, Cirrhinus mrigala (Hamilton, 1822).</title>
        <authorList>
            <person name="Mohindra V."/>
            <person name="Chowdhury L.M."/>
            <person name="Lal K."/>
            <person name="Jena J.K."/>
        </authorList>
    </citation>
    <scope>NUCLEOTIDE SEQUENCE [LARGE SCALE GENOMIC DNA]</scope>
    <source>
        <strain evidence="2">CM1030</strain>
        <tissue evidence="2">Blood</tissue>
    </source>
</reference>
<dbReference type="AlphaFoldDB" id="A0ABD0PRM7"/>
<keyword evidence="3" id="KW-1185">Reference proteome</keyword>